<evidence type="ECO:0000256" key="7">
    <source>
        <dbReference type="SAM" id="Phobius"/>
    </source>
</evidence>
<evidence type="ECO:0000256" key="4">
    <source>
        <dbReference type="ARBA" id="ARBA00023004"/>
    </source>
</evidence>
<gene>
    <name evidence="8" type="ORF">BCR37DRAFT_381303</name>
</gene>
<dbReference type="GO" id="GO:0046872">
    <property type="term" value="F:metal ion binding"/>
    <property type="evidence" value="ECO:0007669"/>
    <property type="project" value="UniProtKB-KW"/>
</dbReference>
<sequence length="666" mass="73755">MEEFAVAGVVPAEALVDAASDKEKRSPRKSTRSRHPYLSGNYWPQPRELHLVPCTVEGQIPACLAGGQFVRNGPNAALPPAEGENYHMFDGDGMIHGVYFQEQADGNVVPLYINKYVRTDIFLASSYWGLNLLPSIASLIDPLSTTVRILQSIIRSGAIAFLSGSTRLSTANTSLVFHDRRLLATCESGPPMHVNAPELETIDWHTFPDDAGRGLSRVQGSSSEWITGHPKVDPVSGELLMFGYDIFQLFNPHIRLSILDSQGVHKHFQKPVYLQSAKPKMMHDFAITQKHVLIMDLPLTMSPFNVATAKPMLFFDANLISKFGVLQRDDPDQIVWFETESCMIFHTVNAWDDYNEAGQLVAFCLVACRFKGAKLVYAAGAIEMPQTGEDVVHLYYYRFDLTTHKISHEYALCDFPIEYPSINTQKLSLRNQYAYGASMREGSFDTALNGAQIDVIVKCDIQALIQEPPTGVKVATSNAPPKMKHVTTLLLPQGCYASEATFVSRDPADKTLDEDDGYLLLHVYDETTQDEYGDAPDDIGSEVWVVCAKTLILPPLAKIKLPQRVPYGLHGLWVSGQQIALQRDATFNTKTGTMQSTRATRDQTSVSLIASFYKWSAIWAGKSALHGVSNGRFAISMLLSAVLAVLLTYRALTILLQAMKHLTCTV</sequence>
<organism evidence="8 9">
    <name type="scientific">Protomyces lactucae-debilis</name>
    <dbReference type="NCBI Taxonomy" id="2754530"/>
    <lineage>
        <taxon>Eukaryota</taxon>
        <taxon>Fungi</taxon>
        <taxon>Dikarya</taxon>
        <taxon>Ascomycota</taxon>
        <taxon>Taphrinomycotina</taxon>
        <taxon>Taphrinomycetes</taxon>
        <taxon>Taphrinales</taxon>
        <taxon>Protomycetaceae</taxon>
        <taxon>Protomyces</taxon>
    </lineage>
</organism>
<dbReference type="GeneID" id="63786262"/>
<protein>
    <submittedName>
        <fullName evidence="8">Carotenoid oxygenase</fullName>
    </submittedName>
</protein>
<keyword evidence="3" id="KW-0560">Oxidoreductase</keyword>
<evidence type="ECO:0000256" key="6">
    <source>
        <dbReference type="SAM" id="MobiDB-lite"/>
    </source>
</evidence>
<keyword evidence="9" id="KW-1185">Reference proteome</keyword>
<evidence type="ECO:0000256" key="2">
    <source>
        <dbReference type="ARBA" id="ARBA00022723"/>
    </source>
</evidence>
<evidence type="ECO:0000313" key="8">
    <source>
        <dbReference type="EMBL" id="ORY79870.1"/>
    </source>
</evidence>
<feature type="binding site" evidence="5">
    <location>
        <position position="229"/>
    </location>
    <ligand>
        <name>Fe cation</name>
        <dbReference type="ChEBI" id="CHEBI:24875"/>
        <note>catalytic</note>
    </ligand>
</feature>
<dbReference type="OMA" id="TVGWYNG"/>
<dbReference type="PANTHER" id="PTHR10543">
    <property type="entry name" value="BETA-CAROTENE DIOXYGENASE"/>
    <property type="match status" value="1"/>
</dbReference>
<feature type="region of interest" description="Disordered" evidence="6">
    <location>
        <begin position="17"/>
        <end position="38"/>
    </location>
</feature>
<accession>A0A1Y2F7G6</accession>
<reference evidence="8 9" key="1">
    <citation type="submission" date="2016-07" db="EMBL/GenBank/DDBJ databases">
        <title>Pervasive Adenine N6-methylation of Active Genes in Fungi.</title>
        <authorList>
            <consortium name="DOE Joint Genome Institute"/>
            <person name="Mondo S.J."/>
            <person name="Dannebaum R.O."/>
            <person name="Kuo R.C."/>
            <person name="Labutti K."/>
            <person name="Haridas S."/>
            <person name="Kuo A."/>
            <person name="Salamov A."/>
            <person name="Ahrendt S.R."/>
            <person name="Lipzen A."/>
            <person name="Sullivan W."/>
            <person name="Andreopoulos W.B."/>
            <person name="Clum A."/>
            <person name="Lindquist E."/>
            <person name="Daum C."/>
            <person name="Ramamoorthy G.K."/>
            <person name="Gryganskyi A."/>
            <person name="Culley D."/>
            <person name="Magnuson J.K."/>
            <person name="James T.Y."/>
            <person name="O'Malley M.A."/>
            <person name="Stajich J.E."/>
            <person name="Spatafora J.W."/>
            <person name="Visel A."/>
            <person name="Grigoriev I.V."/>
        </authorList>
    </citation>
    <scope>NUCLEOTIDE SEQUENCE [LARGE SCALE GENOMIC DNA]</scope>
    <source>
        <strain evidence="8 9">12-1054</strain>
    </source>
</reference>
<feature type="compositionally biased region" description="Basic residues" evidence="6">
    <location>
        <begin position="25"/>
        <end position="35"/>
    </location>
</feature>
<dbReference type="Proteomes" id="UP000193685">
    <property type="component" value="Unassembled WGS sequence"/>
</dbReference>
<comment type="cofactor">
    <cofactor evidence="5">
        <name>Fe(2+)</name>
        <dbReference type="ChEBI" id="CHEBI:29033"/>
    </cofactor>
    <text evidence="5">Binds 1 Fe(2+) ion per subunit.</text>
</comment>
<dbReference type="GO" id="GO:0016121">
    <property type="term" value="P:carotene catabolic process"/>
    <property type="evidence" value="ECO:0007669"/>
    <property type="project" value="TreeGrafter"/>
</dbReference>
<feature type="transmembrane region" description="Helical" evidence="7">
    <location>
        <begin position="633"/>
        <end position="652"/>
    </location>
</feature>
<feature type="binding site" evidence="5">
    <location>
        <position position="283"/>
    </location>
    <ligand>
        <name>Fe cation</name>
        <dbReference type="ChEBI" id="CHEBI:24875"/>
        <note>catalytic</note>
    </ligand>
</feature>
<dbReference type="GO" id="GO:0010436">
    <property type="term" value="F:carotenoid dioxygenase activity"/>
    <property type="evidence" value="ECO:0007669"/>
    <property type="project" value="TreeGrafter"/>
</dbReference>
<name>A0A1Y2F7G6_PROLT</name>
<proteinExistence type="inferred from homology"/>
<evidence type="ECO:0000256" key="1">
    <source>
        <dbReference type="ARBA" id="ARBA00006787"/>
    </source>
</evidence>
<dbReference type="PANTHER" id="PTHR10543:SF89">
    <property type="entry name" value="CAROTENOID 9,10(9',10')-CLEAVAGE DIOXYGENASE 1"/>
    <property type="match status" value="1"/>
</dbReference>
<dbReference type="AlphaFoldDB" id="A0A1Y2F7G6"/>
<keyword evidence="2 5" id="KW-0479">Metal-binding</keyword>
<dbReference type="InterPro" id="IPR004294">
    <property type="entry name" value="Carotenoid_Oase"/>
</dbReference>
<dbReference type="Pfam" id="PF03055">
    <property type="entry name" value="RPE65"/>
    <property type="match status" value="1"/>
</dbReference>
<evidence type="ECO:0000313" key="9">
    <source>
        <dbReference type="Proteomes" id="UP000193685"/>
    </source>
</evidence>
<evidence type="ECO:0000256" key="3">
    <source>
        <dbReference type="ARBA" id="ARBA00023002"/>
    </source>
</evidence>
<evidence type="ECO:0000256" key="5">
    <source>
        <dbReference type="PIRSR" id="PIRSR604294-1"/>
    </source>
</evidence>
<comment type="similarity">
    <text evidence="1">Belongs to the carotenoid oxygenase family.</text>
</comment>
<comment type="caution">
    <text evidence="8">The sequence shown here is derived from an EMBL/GenBank/DDBJ whole genome shotgun (WGS) entry which is preliminary data.</text>
</comment>
<dbReference type="RefSeq" id="XP_040724004.1">
    <property type="nucleotide sequence ID" value="XM_040869663.1"/>
</dbReference>
<dbReference type="OrthoDB" id="1069523at2759"/>
<dbReference type="EMBL" id="MCFI01000014">
    <property type="protein sequence ID" value="ORY79870.1"/>
    <property type="molecule type" value="Genomic_DNA"/>
</dbReference>
<keyword evidence="4 5" id="KW-0408">Iron</keyword>
<keyword evidence="7" id="KW-1133">Transmembrane helix</keyword>
<dbReference type="STRING" id="56484.A0A1Y2F7G6"/>
<keyword evidence="7" id="KW-0472">Membrane</keyword>
<feature type="binding site" evidence="5">
    <location>
        <position position="346"/>
    </location>
    <ligand>
        <name>Fe cation</name>
        <dbReference type="ChEBI" id="CHEBI:24875"/>
        <note>catalytic</note>
    </ligand>
</feature>
<feature type="binding site" evidence="5">
    <location>
        <position position="570"/>
    </location>
    <ligand>
        <name>Fe cation</name>
        <dbReference type="ChEBI" id="CHEBI:24875"/>
        <note>catalytic</note>
    </ligand>
</feature>
<keyword evidence="7" id="KW-0812">Transmembrane</keyword>